<name>A0A9P0HKX8_NEZVI</name>
<feature type="signal peptide" evidence="1">
    <location>
        <begin position="1"/>
        <end position="19"/>
    </location>
</feature>
<dbReference type="PANTHER" id="PTHR37685:SF1">
    <property type="entry name" value="GEO11136P1-RELATED"/>
    <property type="match status" value="1"/>
</dbReference>
<dbReference type="Proteomes" id="UP001152798">
    <property type="component" value="Chromosome 5"/>
</dbReference>
<dbReference type="EMBL" id="OV725081">
    <property type="protein sequence ID" value="CAH1403639.1"/>
    <property type="molecule type" value="Genomic_DNA"/>
</dbReference>
<evidence type="ECO:0000256" key="1">
    <source>
        <dbReference type="SAM" id="SignalP"/>
    </source>
</evidence>
<organism evidence="2 3">
    <name type="scientific">Nezara viridula</name>
    <name type="common">Southern green stink bug</name>
    <name type="synonym">Cimex viridulus</name>
    <dbReference type="NCBI Taxonomy" id="85310"/>
    <lineage>
        <taxon>Eukaryota</taxon>
        <taxon>Metazoa</taxon>
        <taxon>Ecdysozoa</taxon>
        <taxon>Arthropoda</taxon>
        <taxon>Hexapoda</taxon>
        <taxon>Insecta</taxon>
        <taxon>Pterygota</taxon>
        <taxon>Neoptera</taxon>
        <taxon>Paraneoptera</taxon>
        <taxon>Hemiptera</taxon>
        <taxon>Heteroptera</taxon>
        <taxon>Panheteroptera</taxon>
        <taxon>Pentatomomorpha</taxon>
        <taxon>Pentatomoidea</taxon>
        <taxon>Pentatomidae</taxon>
        <taxon>Pentatominae</taxon>
        <taxon>Nezara</taxon>
    </lineage>
</organism>
<feature type="chain" id="PRO_5040514195" description="Neuropeptide" evidence="1">
    <location>
        <begin position="20"/>
        <end position="132"/>
    </location>
</feature>
<dbReference type="OrthoDB" id="8192785at2759"/>
<protein>
    <recommendedName>
        <fullName evidence="4">Neuropeptide</fullName>
    </recommendedName>
</protein>
<sequence>MVRIALLAVCLTFLTASDAGPLDWIGSNSCGNEKIHNYQFGQRTPYQRLLYVDHPKYESKLMRVRSEELTYPVKGQLSGGMIGYIEVLDMKSNGNGGCVYIKNGGVGSTFVTLKLKSQRNHGMEFMIRIYGN</sequence>
<dbReference type="Pfam" id="PF15868">
    <property type="entry name" value="MBF2"/>
    <property type="match status" value="1"/>
</dbReference>
<dbReference type="AlphaFoldDB" id="A0A9P0HKX8"/>
<keyword evidence="1" id="KW-0732">Signal</keyword>
<keyword evidence="3" id="KW-1185">Reference proteome</keyword>
<dbReference type="PANTHER" id="PTHR37685">
    <property type="entry name" value="GEO11136P1-RELATED"/>
    <property type="match status" value="1"/>
</dbReference>
<dbReference type="InterPro" id="IPR031734">
    <property type="entry name" value="MBF2"/>
</dbReference>
<accession>A0A9P0HKX8</accession>
<evidence type="ECO:0000313" key="3">
    <source>
        <dbReference type="Proteomes" id="UP001152798"/>
    </source>
</evidence>
<evidence type="ECO:0008006" key="4">
    <source>
        <dbReference type="Google" id="ProtNLM"/>
    </source>
</evidence>
<proteinExistence type="predicted"/>
<reference evidence="2" key="1">
    <citation type="submission" date="2022-01" db="EMBL/GenBank/DDBJ databases">
        <authorList>
            <person name="King R."/>
        </authorList>
    </citation>
    <scope>NUCLEOTIDE SEQUENCE</scope>
</reference>
<gene>
    <name evidence="2" type="ORF">NEZAVI_LOCUS12222</name>
</gene>
<evidence type="ECO:0000313" key="2">
    <source>
        <dbReference type="EMBL" id="CAH1403639.1"/>
    </source>
</evidence>